<dbReference type="InterPro" id="IPR005714">
    <property type="entry name" value="ATPase_T3SS_FliI/YscN"/>
</dbReference>
<dbReference type="RefSeq" id="WP_354699791.1">
    <property type="nucleotide sequence ID" value="NZ_CP114014.1"/>
</dbReference>
<dbReference type="PANTHER" id="PTHR15184">
    <property type="entry name" value="ATP SYNTHASE"/>
    <property type="match status" value="1"/>
</dbReference>
<dbReference type="GO" id="GO:0030257">
    <property type="term" value="C:type III protein secretion system complex"/>
    <property type="evidence" value="ECO:0007669"/>
    <property type="project" value="InterPro"/>
</dbReference>
<dbReference type="InterPro" id="IPR020003">
    <property type="entry name" value="ATPase_a/bsu_AS"/>
</dbReference>
<keyword evidence="3" id="KW-1003">Cell membrane</keyword>
<dbReference type="SMART" id="SM00382">
    <property type="entry name" value="AAA"/>
    <property type="match status" value="1"/>
</dbReference>
<evidence type="ECO:0000256" key="6">
    <source>
        <dbReference type="ARBA" id="ARBA00022840"/>
    </source>
</evidence>
<evidence type="ECO:0000256" key="9">
    <source>
        <dbReference type="ARBA" id="ARBA00023065"/>
    </source>
</evidence>
<keyword evidence="7" id="KW-0653">Protein transport</keyword>
<dbReference type="InterPro" id="IPR027417">
    <property type="entry name" value="P-loop_NTPase"/>
</dbReference>
<evidence type="ECO:0000256" key="4">
    <source>
        <dbReference type="ARBA" id="ARBA00022490"/>
    </source>
</evidence>
<evidence type="ECO:0000313" key="14">
    <source>
        <dbReference type="EMBL" id="XAY03234.1"/>
    </source>
</evidence>
<dbReference type="InterPro" id="IPR040627">
    <property type="entry name" value="T3SS_ATPase_C"/>
</dbReference>
<comment type="catalytic activity">
    <reaction evidence="12">
        <text>ATP + H2O + cellular proteinSide 1 = ADP + phosphate + cellular proteinSide 2.</text>
        <dbReference type="EC" id="7.4.2.8"/>
    </reaction>
</comment>
<evidence type="ECO:0000256" key="11">
    <source>
        <dbReference type="ARBA" id="ARBA00023196"/>
    </source>
</evidence>
<evidence type="ECO:0000256" key="1">
    <source>
        <dbReference type="ARBA" id="ARBA00004496"/>
    </source>
</evidence>
<evidence type="ECO:0000256" key="8">
    <source>
        <dbReference type="ARBA" id="ARBA00022967"/>
    </source>
</evidence>
<dbReference type="AlphaFoldDB" id="A0AAU7ANQ7"/>
<dbReference type="Pfam" id="PF00006">
    <property type="entry name" value="ATP-synt_ab"/>
    <property type="match status" value="1"/>
</dbReference>
<dbReference type="CDD" id="cd01136">
    <property type="entry name" value="ATPase_flagellum-secretory_path_III"/>
    <property type="match status" value="1"/>
</dbReference>
<evidence type="ECO:0000256" key="5">
    <source>
        <dbReference type="ARBA" id="ARBA00022741"/>
    </source>
</evidence>
<keyword evidence="10" id="KW-0472">Membrane</keyword>
<keyword evidence="8" id="KW-1278">Translocase</keyword>
<dbReference type="GO" id="GO:0046933">
    <property type="term" value="F:proton-transporting ATP synthase activity, rotational mechanism"/>
    <property type="evidence" value="ECO:0007669"/>
    <property type="project" value="TreeGrafter"/>
</dbReference>
<evidence type="ECO:0000259" key="13">
    <source>
        <dbReference type="SMART" id="SM00382"/>
    </source>
</evidence>
<comment type="subcellular location">
    <subcellularLocation>
        <location evidence="1">Cytoplasm</location>
    </subcellularLocation>
</comment>
<protein>
    <submittedName>
        <fullName evidence="14">ATP synthase YscN</fullName>
    </submittedName>
</protein>
<dbReference type="PROSITE" id="PS00152">
    <property type="entry name" value="ATPASE_ALPHA_BETA"/>
    <property type="match status" value="1"/>
</dbReference>
<sequence length="488" mass="50511">MSALLAAAGAVRHADLHLRRGRVTDLIGLIVEATGLEAEVGEVCLVRTGRQATGWNELPAEVVGFRSGRTLLMPLGELHGIGPGDVVTATGRQVSGPTGPALLGRVLDGLGNPIDGGPPLDGVPQAPITASPPPPMQRPRITERVSLGVRALDGLVPCGRGQRLGIFAGSGVGKSSLLGMIAGATSADVNVICLVGERGREVREFIDRDLAGALSRSVVVVATSDQPALVRIKAALTATTIAESFRDAGHDVLLMMDSVTRFAMAQREVGLAIGEPPATRGYTPSVFALLPKLLERSGTSVDGSITALYTVLVDGDDMNEPIADAVRSILDGHIVLTRELAHAGHYPAVDVLQSVSRLVGEVTEPHVRRAAQELRALLAAHKDKKDLIAIGAYERGSDPLADRAIDLEQAIHAFLRQTTDDPTAAHEADARLRGLVGDVDPVPPMPAAGAPADPADAELAALLQAAAAEEPPSFAAGPVALPPLGLAG</sequence>
<dbReference type="GO" id="GO:0016887">
    <property type="term" value="F:ATP hydrolysis activity"/>
    <property type="evidence" value="ECO:0007669"/>
    <property type="project" value="InterPro"/>
</dbReference>
<proteinExistence type="predicted"/>
<dbReference type="InterPro" id="IPR003593">
    <property type="entry name" value="AAA+_ATPase"/>
</dbReference>
<reference evidence="14" key="1">
    <citation type="submission" date="2022-12" db="EMBL/GenBank/DDBJ databases">
        <title>Paraconexibacter alkalitolerans sp. nov. and Baekduia alba sp. nov., isolated from soil and emended description of the genera Paraconexibacter (Chun et al., 2020) and Baekduia (An et al., 2020).</title>
        <authorList>
            <person name="Vieira S."/>
            <person name="Huber K.J."/>
            <person name="Geppert A."/>
            <person name="Wolf J."/>
            <person name="Neumann-Schaal M."/>
            <person name="Muesken M."/>
            <person name="Overmann J."/>
        </authorList>
    </citation>
    <scope>NUCLEOTIDE SEQUENCE</scope>
    <source>
        <strain evidence="14">AEG42_29</strain>
    </source>
</reference>
<feature type="domain" description="AAA+ ATPase" evidence="13">
    <location>
        <begin position="160"/>
        <end position="340"/>
    </location>
</feature>
<dbReference type="GO" id="GO:0008564">
    <property type="term" value="F:protein-exporting ATPase activity"/>
    <property type="evidence" value="ECO:0007669"/>
    <property type="project" value="UniProtKB-EC"/>
</dbReference>
<dbReference type="Pfam" id="PF18269">
    <property type="entry name" value="T3SS_ATPase_C"/>
    <property type="match status" value="1"/>
</dbReference>
<evidence type="ECO:0000256" key="2">
    <source>
        <dbReference type="ARBA" id="ARBA00022448"/>
    </source>
</evidence>
<keyword evidence="6" id="KW-0067">ATP-binding</keyword>
<accession>A0AAU7ANQ7</accession>
<dbReference type="EMBL" id="CP114014">
    <property type="protein sequence ID" value="XAY03234.1"/>
    <property type="molecule type" value="Genomic_DNA"/>
</dbReference>
<dbReference type="FunFam" id="3.40.50.12240:FF:000002">
    <property type="entry name" value="Flagellum-specific ATP synthase FliI"/>
    <property type="match status" value="1"/>
</dbReference>
<keyword evidence="11" id="KW-0139">CF(1)</keyword>
<gene>
    <name evidence="14" type="primary">yscN</name>
    <name evidence="14" type="ORF">DSM112329_00046</name>
</gene>
<keyword evidence="4" id="KW-0963">Cytoplasm</keyword>
<dbReference type="GO" id="GO:0005524">
    <property type="term" value="F:ATP binding"/>
    <property type="evidence" value="ECO:0007669"/>
    <property type="project" value="UniProtKB-KW"/>
</dbReference>
<keyword evidence="2" id="KW-0813">Transport</keyword>
<organism evidence="14">
    <name type="scientific">Paraconexibacter sp. AEG42_29</name>
    <dbReference type="NCBI Taxonomy" id="2997339"/>
    <lineage>
        <taxon>Bacteria</taxon>
        <taxon>Bacillati</taxon>
        <taxon>Actinomycetota</taxon>
        <taxon>Thermoleophilia</taxon>
        <taxon>Solirubrobacterales</taxon>
        <taxon>Paraconexibacteraceae</taxon>
        <taxon>Paraconexibacter</taxon>
    </lineage>
</organism>
<dbReference type="Gene3D" id="3.40.50.12240">
    <property type="match status" value="1"/>
</dbReference>
<dbReference type="KEGG" id="parq:DSM112329_00046"/>
<dbReference type="InterPro" id="IPR000194">
    <property type="entry name" value="ATPase_F1/V1/A1_a/bsu_nucl-bd"/>
</dbReference>
<dbReference type="InterPro" id="IPR004100">
    <property type="entry name" value="ATPase_F1/V1/A1_a/bsu_N"/>
</dbReference>
<name>A0AAU7ANQ7_9ACTN</name>
<dbReference type="SUPFAM" id="SSF52540">
    <property type="entry name" value="P-loop containing nucleoside triphosphate hydrolases"/>
    <property type="match status" value="1"/>
</dbReference>
<dbReference type="InterPro" id="IPR050053">
    <property type="entry name" value="ATPase_alpha/beta_chains"/>
</dbReference>
<keyword evidence="9" id="KW-0406">Ion transport</keyword>
<evidence type="ECO:0000256" key="10">
    <source>
        <dbReference type="ARBA" id="ARBA00023136"/>
    </source>
</evidence>
<dbReference type="Pfam" id="PF02874">
    <property type="entry name" value="ATP-synt_ab_N"/>
    <property type="match status" value="1"/>
</dbReference>
<keyword evidence="5" id="KW-0547">Nucleotide-binding</keyword>
<evidence type="ECO:0000256" key="7">
    <source>
        <dbReference type="ARBA" id="ARBA00022927"/>
    </source>
</evidence>
<dbReference type="PANTHER" id="PTHR15184:SF9">
    <property type="entry name" value="SPI-1 TYPE 3 SECRETION SYSTEM ATPASE"/>
    <property type="match status" value="1"/>
</dbReference>
<dbReference type="GO" id="GO:0030254">
    <property type="term" value="P:protein secretion by the type III secretion system"/>
    <property type="evidence" value="ECO:0007669"/>
    <property type="project" value="InterPro"/>
</dbReference>
<dbReference type="NCBIfam" id="TIGR01026">
    <property type="entry name" value="fliI_yscN"/>
    <property type="match status" value="1"/>
</dbReference>
<dbReference type="CDD" id="cd18117">
    <property type="entry name" value="ATP-synt_flagellum-secretory_path_III_N"/>
    <property type="match status" value="1"/>
</dbReference>
<keyword evidence="11" id="KW-0066">ATP synthesis</keyword>
<dbReference type="GO" id="GO:0045259">
    <property type="term" value="C:proton-transporting ATP synthase complex"/>
    <property type="evidence" value="ECO:0007669"/>
    <property type="project" value="UniProtKB-KW"/>
</dbReference>
<evidence type="ECO:0000256" key="12">
    <source>
        <dbReference type="ARBA" id="ARBA00034006"/>
    </source>
</evidence>
<evidence type="ECO:0000256" key="3">
    <source>
        <dbReference type="ARBA" id="ARBA00022475"/>
    </source>
</evidence>
<dbReference type="GO" id="GO:0005737">
    <property type="term" value="C:cytoplasm"/>
    <property type="evidence" value="ECO:0007669"/>
    <property type="project" value="UniProtKB-SubCell"/>
</dbReference>